<evidence type="ECO:0000256" key="2">
    <source>
        <dbReference type="ARBA" id="ARBA00022857"/>
    </source>
</evidence>
<accession>A0A8H6RGU4</accession>
<dbReference type="Proteomes" id="UP000660729">
    <property type="component" value="Unassembled WGS sequence"/>
</dbReference>
<dbReference type="InterPro" id="IPR020904">
    <property type="entry name" value="Sc_DH/Rdtase_CS"/>
</dbReference>
<proteinExistence type="inferred from homology"/>
<evidence type="ECO:0000256" key="3">
    <source>
        <dbReference type="ARBA" id="ARBA00023002"/>
    </source>
</evidence>
<evidence type="ECO:0000313" key="5">
    <source>
        <dbReference type="EMBL" id="KAF7190487.1"/>
    </source>
</evidence>
<comment type="similarity">
    <text evidence="1 4">Belongs to the short-chain dehydrogenases/reductases (SDR) family.</text>
</comment>
<dbReference type="SUPFAM" id="SSF51735">
    <property type="entry name" value="NAD(P)-binding Rossmann-fold domains"/>
    <property type="match status" value="1"/>
</dbReference>
<dbReference type="GO" id="GO:0005783">
    <property type="term" value="C:endoplasmic reticulum"/>
    <property type="evidence" value="ECO:0007669"/>
    <property type="project" value="TreeGrafter"/>
</dbReference>
<evidence type="ECO:0000313" key="6">
    <source>
        <dbReference type="Proteomes" id="UP000660729"/>
    </source>
</evidence>
<dbReference type="GO" id="GO:0004806">
    <property type="term" value="F:triacylglycerol lipase activity"/>
    <property type="evidence" value="ECO:0007669"/>
    <property type="project" value="TreeGrafter"/>
</dbReference>
<dbReference type="PROSITE" id="PS00061">
    <property type="entry name" value="ADH_SHORT"/>
    <property type="match status" value="1"/>
</dbReference>
<keyword evidence="2" id="KW-0521">NADP</keyword>
<dbReference type="PANTHER" id="PTHR44169">
    <property type="entry name" value="NADPH-DEPENDENT 1-ACYLDIHYDROXYACETONE PHOSPHATE REDUCTASE"/>
    <property type="match status" value="1"/>
</dbReference>
<comment type="caution">
    <text evidence="5">The sequence shown here is derived from an EMBL/GenBank/DDBJ whole genome shotgun (WGS) entry which is preliminary data.</text>
</comment>
<name>A0A8H6RGU4_9PEZI</name>
<dbReference type="GO" id="GO:0019433">
    <property type="term" value="P:triglyceride catabolic process"/>
    <property type="evidence" value="ECO:0007669"/>
    <property type="project" value="TreeGrafter"/>
</dbReference>
<dbReference type="GO" id="GO:0006654">
    <property type="term" value="P:phosphatidic acid biosynthetic process"/>
    <property type="evidence" value="ECO:0007669"/>
    <property type="project" value="TreeGrafter"/>
</dbReference>
<dbReference type="AlphaFoldDB" id="A0A8H6RGU4"/>
<dbReference type="Gene3D" id="3.40.50.720">
    <property type="entry name" value="NAD(P)-binding Rossmann-like Domain"/>
    <property type="match status" value="1"/>
</dbReference>
<dbReference type="InterPro" id="IPR002347">
    <property type="entry name" value="SDR_fam"/>
</dbReference>
<sequence>MSKSGKKFALITGCSEGGIGASLALAYLETGRYHVFVTARNTSKIPQSLAALQDATVLALDVTSKESIAAAVDAVSTFSSGRLDVLVNNSGSGLTAAALDSDIDAAKAVFEVNFFGVLATTQAFASLLVKAKGVVVNNSSGSAEINELYMGIYSASKASVTQLGEVMRLEMKPLGVRVVSVVTGVVASNFHDKQHFPELSASSYYKPIWEFLKERATGKHVEKDAMNADEYARKVVRRVEHGANGKIYVGGLAYLLKWVVWWLPSAIVDRIVLDRSPLTSAPV</sequence>
<gene>
    <name evidence="5" type="ORF">HII31_08201</name>
</gene>
<reference evidence="5" key="1">
    <citation type="submission" date="2020-04" db="EMBL/GenBank/DDBJ databases">
        <title>Draft genome resource of the tomato pathogen Pseudocercospora fuligena.</title>
        <authorList>
            <person name="Zaccaron A."/>
        </authorList>
    </citation>
    <scope>NUCLEOTIDE SEQUENCE</scope>
    <source>
        <strain evidence="5">PF001</strain>
    </source>
</reference>
<dbReference type="InterPro" id="IPR036291">
    <property type="entry name" value="NAD(P)-bd_dom_sf"/>
</dbReference>
<dbReference type="PANTHER" id="PTHR44169:SF6">
    <property type="entry name" value="NADPH-DEPENDENT 1-ACYLDIHYDROXYACETONE PHOSPHATE REDUCTASE"/>
    <property type="match status" value="1"/>
</dbReference>
<evidence type="ECO:0000256" key="1">
    <source>
        <dbReference type="ARBA" id="ARBA00006484"/>
    </source>
</evidence>
<dbReference type="EMBL" id="JABCIY010000169">
    <property type="protein sequence ID" value="KAF7190487.1"/>
    <property type="molecule type" value="Genomic_DNA"/>
</dbReference>
<dbReference type="GO" id="GO:0005811">
    <property type="term" value="C:lipid droplet"/>
    <property type="evidence" value="ECO:0007669"/>
    <property type="project" value="TreeGrafter"/>
</dbReference>
<keyword evidence="3" id="KW-0560">Oxidoreductase</keyword>
<evidence type="ECO:0000256" key="4">
    <source>
        <dbReference type="RuleBase" id="RU000363"/>
    </source>
</evidence>
<keyword evidence="6" id="KW-1185">Reference proteome</keyword>
<dbReference type="OrthoDB" id="2102561at2759"/>
<dbReference type="PRINTS" id="PR00081">
    <property type="entry name" value="GDHRDH"/>
</dbReference>
<protein>
    <submittedName>
        <fullName evidence="5">Short-chain dehydrogenase ptmH</fullName>
    </submittedName>
</protein>
<dbReference type="PRINTS" id="PR00080">
    <property type="entry name" value="SDRFAMILY"/>
</dbReference>
<dbReference type="GO" id="GO:0000140">
    <property type="term" value="F:acylglycerone-phosphate reductase (NADP+) activity"/>
    <property type="evidence" value="ECO:0007669"/>
    <property type="project" value="TreeGrafter"/>
</dbReference>
<organism evidence="5 6">
    <name type="scientific">Pseudocercospora fuligena</name>
    <dbReference type="NCBI Taxonomy" id="685502"/>
    <lineage>
        <taxon>Eukaryota</taxon>
        <taxon>Fungi</taxon>
        <taxon>Dikarya</taxon>
        <taxon>Ascomycota</taxon>
        <taxon>Pezizomycotina</taxon>
        <taxon>Dothideomycetes</taxon>
        <taxon>Dothideomycetidae</taxon>
        <taxon>Mycosphaerellales</taxon>
        <taxon>Mycosphaerellaceae</taxon>
        <taxon>Pseudocercospora</taxon>
    </lineage>
</organism>
<dbReference type="Pfam" id="PF00106">
    <property type="entry name" value="adh_short"/>
    <property type="match status" value="1"/>
</dbReference>